<evidence type="ECO:0000256" key="5">
    <source>
        <dbReference type="ARBA" id="ARBA00022741"/>
    </source>
</evidence>
<accession>A0ABW2B7E8</accession>
<dbReference type="PANTHER" id="PTHR43790:SF3">
    <property type="entry name" value="D-ALLOSE IMPORT ATP-BINDING PROTEIN ALSA-RELATED"/>
    <property type="match status" value="1"/>
</dbReference>
<dbReference type="CDD" id="cd03216">
    <property type="entry name" value="ABC_Carb_Monos_I"/>
    <property type="match status" value="1"/>
</dbReference>
<gene>
    <name evidence="10" type="ORF">ACFQFQ_22045</name>
</gene>
<keyword evidence="5" id="KW-0547">Nucleotide-binding</keyword>
<keyword evidence="2" id="KW-1003">Cell membrane</keyword>
<evidence type="ECO:0000256" key="4">
    <source>
        <dbReference type="ARBA" id="ARBA00022737"/>
    </source>
</evidence>
<keyword evidence="1" id="KW-0813">Transport</keyword>
<protein>
    <submittedName>
        <fullName evidence="10">Sugar ABC transporter ATP-binding protein</fullName>
    </submittedName>
</protein>
<dbReference type="Proteomes" id="UP001596353">
    <property type="component" value="Unassembled WGS sequence"/>
</dbReference>
<keyword evidence="6 10" id="KW-0067">ATP-binding</keyword>
<dbReference type="SMART" id="SM00382">
    <property type="entry name" value="AAA"/>
    <property type="match status" value="2"/>
</dbReference>
<dbReference type="Pfam" id="PF00005">
    <property type="entry name" value="ABC_tran"/>
    <property type="match status" value="2"/>
</dbReference>
<evidence type="ECO:0000256" key="3">
    <source>
        <dbReference type="ARBA" id="ARBA00022597"/>
    </source>
</evidence>
<keyword evidence="8" id="KW-0472">Membrane</keyword>
<dbReference type="InterPro" id="IPR003439">
    <property type="entry name" value="ABC_transporter-like_ATP-bd"/>
</dbReference>
<evidence type="ECO:0000256" key="8">
    <source>
        <dbReference type="ARBA" id="ARBA00023136"/>
    </source>
</evidence>
<dbReference type="GO" id="GO:0005524">
    <property type="term" value="F:ATP binding"/>
    <property type="evidence" value="ECO:0007669"/>
    <property type="project" value="UniProtKB-KW"/>
</dbReference>
<sequence>MSGSLNVMGICKTYPGVRAAREVSFSTEPGEVIGVLGKNGAGKSTLMRILGGVERQDAGSLELDGRILAFHSARDAVAAGIVTVHQELNDVPMLSVAENICLGLGYPGRFGLVDRRALAGRAAAALDALHSGIDPAACVGTLSVAERRMVMVARALAAEARVIILDEPTASLTEAEITELFRVIRKLSAQGVTFLYVSHRLNEIFEICSRLLVMRDGELVADRAVKGTTRAEAVALIAGRSREAGTTARRAERIGEIVLEVSGLDPLRKGKTLSLSLRAGEVVGLAGLAGSGRTELLRQIMAADPIAGATHRIHGRAVRIASPRDAWAQGLGLLPEDRRHQGVIPGFPIYRNITLASLDANRVASLLPFPRKASEVKRAQGLIERLRLKAGGSEDSVISLSGGNQQKAILARNLAAQCQVLLLDEPTHGIDVSAKEEIYVLINELAERGMAVLLVSSELSELTVLADSIIVLRDGEIISHLPNEGMTEEQLLHLCLHARESDHASV</sequence>
<keyword evidence="11" id="KW-1185">Reference proteome</keyword>
<dbReference type="PANTHER" id="PTHR43790">
    <property type="entry name" value="CARBOHYDRATE TRANSPORT ATP-BINDING PROTEIN MG119-RELATED"/>
    <property type="match status" value="1"/>
</dbReference>
<evidence type="ECO:0000259" key="9">
    <source>
        <dbReference type="PROSITE" id="PS50893"/>
    </source>
</evidence>
<evidence type="ECO:0000256" key="1">
    <source>
        <dbReference type="ARBA" id="ARBA00022448"/>
    </source>
</evidence>
<evidence type="ECO:0000313" key="10">
    <source>
        <dbReference type="EMBL" id="MFC6761526.1"/>
    </source>
</evidence>
<dbReference type="InterPro" id="IPR003593">
    <property type="entry name" value="AAA+_ATPase"/>
</dbReference>
<dbReference type="PROSITE" id="PS00211">
    <property type="entry name" value="ABC_TRANSPORTER_1"/>
    <property type="match status" value="1"/>
</dbReference>
<organism evidence="10 11">
    <name type="scientific">Sulfitobacter porphyrae</name>
    <dbReference type="NCBI Taxonomy" id="1246864"/>
    <lineage>
        <taxon>Bacteria</taxon>
        <taxon>Pseudomonadati</taxon>
        <taxon>Pseudomonadota</taxon>
        <taxon>Alphaproteobacteria</taxon>
        <taxon>Rhodobacterales</taxon>
        <taxon>Roseobacteraceae</taxon>
        <taxon>Sulfitobacter</taxon>
    </lineage>
</organism>
<proteinExistence type="predicted"/>
<evidence type="ECO:0000256" key="2">
    <source>
        <dbReference type="ARBA" id="ARBA00022475"/>
    </source>
</evidence>
<keyword evidence="3" id="KW-0762">Sugar transport</keyword>
<dbReference type="Gene3D" id="3.40.50.300">
    <property type="entry name" value="P-loop containing nucleotide triphosphate hydrolases"/>
    <property type="match status" value="2"/>
</dbReference>
<reference evidence="11" key="1">
    <citation type="journal article" date="2019" name="Int. J. Syst. Evol. Microbiol.">
        <title>The Global Catalogue of Microorganisms (GCM) 10K type strain sequencing project: providing services to taxonomists for standard genome sequencing and annotation.</title>
        <authorList>
            <consortium name="The Broad Institute Genomics Platform"/>
            <consortium name="The Broad Institute Genome Sequencing Center for Infectious Disease"/>
            <person name="Wu L."/>
            <person name="Ma J."/>
        </authorList>
    </citation>
    <scope>NUCLEOTIDE SEQUENCE [LARGE SCALE GENOMIC DNA]</scope>
    <source>
        <strain evidence="11">CCUG 66188</strain>
    </source>
</reference>
<dbReference type="InterPro" id="IPR017871">
    <property type="entry name" value="ABC_transporter-like_CS"/>
</dbReference>
<dbReference type="InterPro" id="IPR050107">
    <property type="entry name" value="ABC_carbohydrate_import_ATPase"/>
</dbReference>
<dbReference type="EMBL" id="JBHSWG010000003">
    <property type="protein sequence ID" value="MFC6761526.1"/>
    <property type="molecule type" value="Genomic_DNA"/>
</dbReference>
<dbReference type="SUPFAM" id="SSF52540">
    <property type="entry name" value="P-loop containing nucleoside triphosphate hydrolases"/>
    <property type="match status" value="2"/>
</dbReference>
<feature type="domain" description="ABC transporter" evidence="9">
    <location>
        <begin position="252"/>
        <end position="499"/>
    </location>
</feature>
<evidence type="ECO:0000313" key="11">
    <source>
        <dbReference type="Proteomes" id="UP001596353"/>
    </source>
</evidence>
<dbReference type="CDD" id="cd03215">
    <property type="entry name" value="ABC_Carb_Monos_II"/>
    <property type="match status" value="1"/>
</dbReference>
<feature type="domain" description="ABC transporter" evidence="9">
    <location>
        <begin position="5"/>
        <end position="241"/>
    </location>
</feature>
<keyword evidence="7" id="KW-1278">Translocase</keyword>
<keyword evidence="4" id="KW-0677">Repeat</keyword>
<evidence type="ECO:0000256" key="7">
    <source>
        <dbReference type="ARBA" id="ARBA00022967"/>
    </source>
</evidence>
<dbReference type="InterPro" id="IPR027417">
    <property type="entry name" value="P-loop_NTPase"/>
</dbReference>
<evidence type="ECO:0000256" key="6">
    <source>
        <dbReference type="ARBA" id="ARBA00022840"/>
    </source>
</evidence>
<name>A0ABW2B7E8_9RHOB</name>
<dbReference type="PROSITE" id="PS50893">
    <property type="entry name" value="ABC_TRANSPORTER_2"/>
    <property type="match status" value="2"/>
</dbReference>
<comment type="caution">
    <text evidence="10">The sequence shown here is derived from an EMBL/GenBank/DDBJ whole genome shotgun (WGS) entry which is preliminary data.</text>
</comment>